<dbReference type="InterPro" id="IPR018391">
    <property type="entry name" value="PQQ_b-propeller_rpt"/>
</dbReference>
<dbReference type="InterPro" id="IPR001479">
    <property type="entry name" value="Quinoprotein_DH_CS"/>
</dbReference>
<dbReference type="Gene3D" id="2.140.10.10">
    <property type="entry name" value="Quinoprotein alcohol dehydrogenase-like superfamily"/>
    <property type="match status" value="1"/>
</dbReference>
<dbReference type="PANTHER" id="PTHR32303">
    <property type="entry name" value="QUINOPROTEIN ALCOHOL DEHYDROGENASE (CYTOCHROME C)"/>
    <property type="match status" value="1"/>
</dbReference>
<evidence type="ECO:0000256" key="3">
    <source>
        <dbReference type="ARBA" id="ARBA00022723"/>
    </source>
</evidence>
<dbReference type="PROSITE" id="PS00364">
    <property type="entry name" value="BACTERIAL_PQQ_2"/>
    <property type="match status" value="1"/>
</dbReference>
<dbReference type="SUPFAM" id="SSF50998">
    <property type="entry name" value="Quinoprotein alcohol dehydrogenase-like"/>
    <property type="match status" value="1"/>
</dbReference>
<feature type="region of interest" description="Disordered" evidence="6">
    <location>
        <begin position="473"/>
        <end position="494"/>
    </location>
</feature>
<reference evidence="8" key="1">
    <citation type="submission" date="2018-05" db="EMBL/GenBank/DDBJ databases">
        <authorList>
            <person name="Lanie J.A."/>
            <person name="Ng W.-L."/>
            <person name="Kazmierczak K.M."/>
            <person name="Andrzejewski T.M."/>
            <person name="Davidsen T.M."/>
            <person name="Wayne K.J."/>
            <person name="Tettelin H."/>
            <person name="Glass J.I."/>
            <person name="Rusch D."/>
            <person name="Podicherti R."/>
            <person name="Tsui H.-C.T."/>
            <person name="Winkler M.E."/>
        </authorList>
    </citation>
    <scope>NUCLEOTIDE SEQUENCE</scope>
</reference>
<evidence type="ECO:0000256" key="5">
    <source>
        <dbReference type="ARBA" id="ARBA00023002"/>
    </source>
</evidence>
<evidence type="ECO:0000313" key="8">
    <source>
        <dbReference type="EMBL" id="SUZ68051.1"/>
    </source>
</evidence>
<name>A0A381PM20_9ZZZZ</name>
<comment type="similarity">
    <text evidence="2">Belongs to the bacterial PQQ dehydrogenase family.</text>
</comment>
<dbReference type="EMBL" id="UINC01001028">
    <property type="protein sequence ID" value="SUZ68051.1"/>
    <property type="molecule type" value="Genomic_DNA"/>
</dbReference>
<comment type="cofactor">
    <cofactor evidence="1">
        <name>pyrroloquinoline quinone</name>
        <dbReference type="ChEBI" id="CHEBI:58442"/>
    </cofactor>
</comment>
<dbReference type="GO" id="GO:0005509">
    <property type="term" value="F:calcium ion binding"/>
    <property type="evidence" value="ECO:0007669"/>
    <property type="project" value="InterPro"/>
</dbReference>
<dbReference type="GO" id="GO:0016020">
    <property type="term" value="C:membrane"/>
    <property type="evidence" value="ECO:0007669"/>
    <property type="project" value="InterPro"/>
</dbReference>
<evidence type="ECO:0000256" key="1">
    <source>
        <dbReference type="ARBA" id="ARBA00001931"/>
    </source>
</evidence>
<gene>
    <name evidence="8" type="ORF">METZ01_LOCUS20905</name>
</gene>
<dbReference type="AlphaFoldDB" id="A0A381PM20"/>
<evidence type="ECO:0000256" key="4">
    <source>
        <dbReference type="ARBA" id="ARBA00022891"/>
    </source>
</evidence>
<keyword evidence="4" id="KW-0634">PQQ</keyword>
<dbReference type="GO" id="GO:0030288">
    <property type="term" value="C:outer membrane-bounded periplasmic space"/>
    <property type="evidence" value="ECO:0007669"/>
    <property type="project" value="InterPro"/>
</dbReference>
<accession>A0A381PM20</accession>
<keyword evidence="5" id="KW-0560">Oxidoreductase</keyword>
<feature type="domain" description="Pyrrolo-quinoline quinone repeat" evidence="7">
    <location>
        <begin position="517"/>
        <end position="570"/>
    </location>
</feature>
<keyword evidence="3" id="KW-0479">Metal-binding</keyword>
<evidence type="ECO:0000256" key="2">
    <source>
        <dbReference type="ARBA" id="ARBA00008156"/>
    </source>
</evidence>
<protein>
    <recommendedName>
        <fullName evidence="7">Pyrrolo-quinoline quinone repeat domain-containing protein</fullName>
    </recommendedName>
</protein>
<dbReference type="NCBIfam" id="TIGR03075">
    <property type="entry name" value="PQQ_enz_alc_DH"/>
    <property type="match status" value="1"/>
</dbReference>
<dbReference type="InterPro" id="IPR011047">
    <property type="entry name" value="Quinoprotein_ADH-like_sf"/>
</dbReference>
<feature type="domain" description="Pyrrolo-quinoline quinone repeat" evidence="7">
    <location>
        <begin position="61"/>
        <end position="382"/>
    </location>
</feature>
<sequence length="599" mass="64770">MMQRPLRKDRSSNDRWLVVAVLGALAGVVMPLGSFAGQPAAAQQSDGPGALALQEAAPEEWLTYGRDQAETHYSPLDQINSDNIDRLGLAWSWEIPKAGARLETTPLVSNGVMYATGPHSFVFALDARTGEKIWQWDPGIPDERNGGPSVCCGDVNRGLAIYENHVFAGLLDGRLVALDKETGLVEWVQQTTPPGQDYSITGAPRIAAGNVIIGNGGAEYGIRGYVTAYDTETGEQAWRTYTVPGNPADGFESEAMRVAAETWFGEWWVVGGGGSAWDTFAFDPEANLVYVGTGNGAPWNRDIRSPGGGDNLYLSSILALNADDGELVWYYQTTPGDDWDYTATQPMMLLDLTIDGRERNVIVQAPKNGFFFVIDRLTGEFISGEAYADDVTWASGIDQATGRPIETPEARYGMNRQGAYLSPGPTGAHNWRPMSWNPTTGLVYLPVQNTQSYYEMVTDFRYTLGQWNTGTTIRGGGSRARPERPELTGPRTLLSARDPATNREVWRAASEEGFGAGNGGTMSTGGNLVFRGSGSLLIAHDATTGEVLWQTEVGGGTATPMTYELDGVQYLSIAAGSTREGPRMWTFRLDGMAPRPGGN</sequence>
<dbReference type="GO" id="GO:0016614">
    <property type="term" value="F:oxidoreductase activity, acting on CH-OH group of donors"/>
    <property type="evidence" value="ECO:0007669"/>
    <property type="project" value="InterPro"/>
</dbReference>
<evidence type="ECO:0000256" key="6">
    <source>
        <dbReference type="SAM" id="MobiDB-lite"/>
    </source>
</evidence>
<dbReference type="Pfam" id="PF01011">
    <property type="entry name" value="PQQ"/>
    <property type="match status" value="2"/>
</dbReference>
<proteinExistence type="inferred from homology"/>
<dbReference type="InterPro" id="IPR017512">
    <property type="entry name" value="PQQ_MeOH/EtOH_DH"/>
</dbReference>
<organism evidence="8">
    <name type="scientific">marine metagenome</name>
    <dbReference type="NCBI Taxonomy" id="408172"/>
    <lineage>
        <taxon>unclassified sequences</taxon>
        <taxon>metagenomes</taxon>
        <taxon>ecological metagenomes</taxon>
    </lineage>
</organism>
<dbReference type="InterPro" id="IPR002372">
    <property type="entry name" value="PQQ_rpt_dom"/>
</dbReference>
<dbReference type="SMART" id="SM00564">
    <property type="entry name" value="PQQ"/>
    <property type="match status" value="5"/>
</dbReference>
<evidence type="ECO:0000259" key="7">
    <source>
        <dbReference type="Pfam" id="PF01011"/>
    </source>
</evidence>